<gene>
    <name evidence="1" type="ORF">KIW84_045985</name>
</gene>
<proteinExistence type="predicted"/>
<protein>
    <submittedName>
        <fullName evidence="1">Uncharacterized protein</fullName>
    </submittedName>
</protein>
<dbReference type="Proteomes" id="UP001058974">
    <property type="component" value="Chromosome 4"/>
</dbReference>
<sequence>MSQKGLGKNAAITEEGLFKFSTQVSIQVEVVKSFNDSEGAQWEHSLSENPNDPDTFKRRCKIAEVLVENNFDLAFQVIYEFNLPTVDIYAGVAASLAERKGGSQLTEFFRNIKGTVDDDDWDQIASRSGSVVDVPYVAHQALHANALPVLDMCKQWLA</sequence>
<reference evidence="1 2" key="1">
    <citation type="journal article" date="2022" name="Nat. Genet.">
        <title>Improved pea reference genome and pan-genome highlight genomic features and evolutionary characteristics.</title>
        <authorList>
            <person name="Yang T."/>
            <person name="Liu R."/>
            <person name="Luo Y."/>
            <person name="Hu S."/>
            <person name="Wang D."/>
            <person name="Wang C."/>
            <person name="Pandey M.K."/>
            <person name="Ge S."/>
            <person name="Xu Q."/>
            <person name="Li N."/>
            <person name="Li G."/>
            <person name="Huang Y."/>
            <person name="Saxena R.K."/>
            <person name="Ji Y."/>
            <person name="Li M."/>
            <person name="Yan X."/>
            <person name="He Y."/>
            <person name="Liu Y."/>
            <person name="Wang X."/>
            <person name="Xiang C."/>
            <person name="Varshney R.K."/>
            <person name="Ding H."/>
            <person name="Gao S."/>
            <person name="Zong X."/>
        </authorList>
    </citation>
    <scope>NUCLEOTIDE SEQUENCE [LARGE SCALE GENOMIC DNA]</scope>
    <source>
        <strain evidence="1 2">cv. Zhongwan 6</strain>
    </source>
</reference>
<evidence type="ECO:0000313" key="2">
    <source>
        <dbReference type="Proteomes" id="UP001058974"/>
    </source>
</evidence>
<accession>A0A9D5AXY4</accession>
<dbReference type="EMBL" id="JAMSHJ010000004">
    <property type="protein sequence ID" value="KAI5422780.1"/>
    <property type="molecule type" value="Genomic_DNA"/>
</dbReference>
<name>A0A9D5AXY4_PEA</name>
<keyword evidence="2" id="KW-1185">Reference proteome</keyword>
<organism evidence="1 2">
    <name type="scientific">Pisum sativum</name>
    <name type="common">Garden pea</name>
    <name type="synonym">Lathyrus oleraceus</name>
    <dbReference type="NCBI Taxonomy" id="3888"/>
    <lineage>
        <taxon>Eukaryota</taxon>
        <taxon>Viridiplantae</taxon>
        <taxon>Streptophyta</taxon>
        <taxon>Embryophyta</taxon>
        <taxon>Tracheophyta</taxon>
        <taxon>Spermatophyta</taxon>
        <taxon>Magnoliopsida</taxon>
        <taxon>eudicotyledons</taxon>
        <taxon>Gunneridae</taxon>
        <taxon>Pentapetalae</taxon>
        <taxon>rosids</taxon>
        <taxon>fabids</taxon>
        <taxon>Fabales</taxon>
        <taxon>Fabaceae</taxon>
        <taxon>Papilionoideae</taxon>
        <taxon>50 kb inversion clade</taxon>
        <taxon>NPAAA clade</taxon>
        <taxon>Hologalegina</taxon>
        <taxon>IRL clade</taxon>
        <taxon>Fabeae</taxon>
        <taxon>Lathyrus</taxon>
    </lineage>
</organism>
<evidence type="ECO:0000313" key="1">
    <source>
        <dbReference type="EMBL" id="KAI5422780.1"/>
    </source>
</evidence>
<dbReference type="AlphaFoldDB" id="A0A9D5AXY4"/>
<dbReference type="Gramene" id="Psat04G0598500-T1">
    <property type="protein sequence ID" value="KAI5422780.1"/>
    <property type="gene ID" value="KIW84_045985"/>
</dbReference>
<comment type="caution">
    <text evidence="1">The sequence shown here is derived from an EMBL/GenBank/DDBJ whole genome shotgun (WGS) entry which is preliminary data.</text>
</comment>
<dbReference type="PANTHER" id="PTHR35478">
    <property type="entry name" value="ZINC FINGER FYVE DOMAIN PROTEIN"/>
    <property type="match status" value="1"/>
</dbReference>
<dbReference type="PANTHER" id="PTHR35478:SF1">
    <property type="entry name" value="ZINC FINGER FYVE DOMAIN-CONTAINING PROTEIN 26"/>
    <property type="match status" value="1"/>
</dbReference>